<evidence type="ECO:0000256" key="15">
    <source>
        <dbReference type="SAM" id="Coils"/>
    </source>
</evidence>
<evidence type="ECO:0000256" key="13">
    <source>
        <dbReference type="ARBA" id="ARBA00023163"/>
    </source>
</evidence>
<evidence type="ECO:0000256" key="5">
    <source>
        <dbReference type="ARBA" id="ARBA00022723"/>
    </source>
</evidence>
<feature type="compositionally biased region" description="Pro residues" evidence="16">
    <location>
        <begin position="791"/>
        <end position="806"/>
    </location>
</feature>
<protein>
    <recommendedName>
        <fullName evidence="17">PAS domain-containing protein</fullName>
    </recommendedName>
</protein>
<dbReference type="GO" id="GO:0005634">
    <property type="term" value="C:nucleus"/>
    <property type="evidence" value="ECO:0007669"/>
    <property type="project" value="TreeGrafter"/>
</dbReference>
<accession>A0AAD5VMS2</accession>
<evidence type="ECO:0000256" key="2">
    <source>
        <dbReference type="ARBA" id="ARBA00022606"/>
    </source>
</evidence>
<dbReference type="EMBL" id="JANIEX010000654">
    <property type="protein sequence ID" value="KAJ3564533.1"/>
    <property type="molecule type" value="Genomic_DNA"/>
</dbReference>
<keyword evidence="5" id="KW-0479">Metal-binding</keyword>
<feature type="region of interest" description="Disordered" evidence="16">
    <location>
        <begin position="786"/>
        <end position="912"/>
    </location>
</feature>
<keyword evidence="12" id="KW-0010">Activator</keyword>
<evidence type="ECO:0000256" key="8">
    <source>
        <dbReference type="ARBA" id="ARBA00022833"/>
    </source>
</evidence>
<reference evidence="18" key="1">
    <citation type="submission" date="2022-07" db="EMBL/GenBank/DDBJ databases">
        <title>Genome Sequence of Leucocoprinus birnbaumii.</title>
        <authorList>
            <person name="Buettner E."/>
        </authorList>
    </citation>
    <scope>NUCLEOTIDE SEQUENCE</scope>
    <source>
        <strain evidence="18">VT141</strain>
    </source>
</reference>
<dbReference type="InterPro" id="IPR035965">
    <property type="entry name" value="PAS-like_dom_sf"/>
</dbReference>
<dbReference type="CDD" id="cd00130">
    <property type="entry name" value="PAS"/>
    <property type="match status" value="3"/>
</dbReference>
<evidence type="ECO:0000256" key="9">
    <source>
        <dbReference type="ARBA" id="ARBA00022991"/>
    </source>
</evidence>
<dbReference type="InterPro" id="IPR013767">
    <property type="entry name" value="PAS_fold"/>
</dbReference>
<proteinExistence type="predicted"/>
<evidence type="ECO:0000256" key="16">
    <source>
        <dbReference type="SAM" id="MobiDB-lite"/>
    </source>
</evidence>
<feature type="coiled-coil region" evidence="15">
    <location>
        <begin position="734"/>
        <end position="761"/>
    </location>
</feature>
<dbReference type="GO" id="GO:0009881">
    <property type="term" value="F:photoreceptor activity"/>
    <property type="evidence" value="ECO:0007669"/>
    <property type="project" value="UniProtKB-KW"/>
</dbReference>
<keyword evidence="8" id="KW-0862">Zinc</keyword>
<keyword evidence="4" id="KW-0288">FMN</keyword>
<feature type="compositionally biased region" description="Low complexity" evidence="16">
    <location>
        <begin position="891"/>
        <end position="900"/>
    </location>
</feature>
<dbReference type="Proteomes" id="UP001213000">
    <property type="component" value="Unassembled WGS sequence"/>
</dbReference>
<evidence type="ECO:0000256" key="1">
    <source>
        <dbReference type="ARBA" id="ARBA00022543"/>
    </source>
</evidence>
<comment type="caution">
    <text evidence="18">The sequence shown here is derived from an EMBL/GenBank/DDBJ whole genome shotgun (WGS) entry which is preliminary data.</text>
</comment>
<keyword evidence="15" id="KW-0175">Coiled coil</keyword>
<keyword evidence="13" id="KW-0804">Transcription</keyword>
<evidence type="ECO:0000256" key="11">
    <source>
        <dbReference type="ARBA" id="ARBA00023125"/>
    </source>
</evidence>
<keyword evidence="3" id="KW-0285">Flavoprotein</keyword>
<feature type="compositionally biased region" description="Polar residues" evidence="16">
    <location>
        <begin position="813"/>
        <end position="822"/>
    </location>
</feature>
<dbReference type="GO" id="GO:0008270">
    <property type="term" value="F:zinc ion binding"/>
    <property type="evidence" value="ECO:0007669"/>
    <property type="project" value="UniProtKB-KW"/>
</dbReference>
<evidence type="ECO:0000313" key="19">
    <source>
        <dbReference type="Proteomes" id="UP001213000"/>
    </source>
</evidence>
<evidence type="ECO:0000256" key="3">
    <source>
        <dbReference type="ARBA" id="ARBA00022630"/>
    </source>
</evidence>
<dbReference type="Gene3D" id="3.30.450.20">
    <property type="entry name" value="PAS domain"/>
    <property type="match status" value="2"/>
</dbReference>
<keyword evidence="14" id="KW-0675">Receptor</keyword>
<dbReference type="SUPFAM" id="SSF55785">
    <property type="entry name" value="PYP-like sensor domain (PAS domain)"/>
    <property type="match status" value="2"/>
</dbReference>
<evidence type="ECO:0000256" key="7">
    <source>
        <dbReference type="ARBA" id="ARBA00022771"/>
    </source>
</evidence>
<keyword evidence="9" id="KW-0157">Chromophore</keyword>
<keyword evidence="11" id="KW-0238">DNA-binding</keyword>
<dbReference type="PROSITE" id="PS50112">
    <property type="entry name" value="PAS"/>
    <property type="match status" value="2"/>
</dbReference>
<evidence type="ECO:0000256" key="14">
    <source>
        <dbReference type="ARBA" id="ARBA00023170"/>
    </source>
</evidence>
<feature type="compositionally biased region" description="Low complexity" evidence="16">
    <location>
        <begin position="830"/>
        <end position="850"/>
    </location>
</feature>
<keyword evidence="10" id="KW-0805">Transcription regulation</keyword>
<keyword evidence="19" id="KW-1185">Reference proteome</keyword>
<keyword evidence="7" id="KW-0863">Zinc-finger</keyword>
<feature type="compositionally biased region" description="Polar residues" evidence="16">
    <location>
        <begin position="851"/>
        <end position="869"/>
    </location>
</feature>
<keyword evidence="6" id="KW-0677">Repeat</keyword>
<feature type="domain" description="PAS" evidence="17">
    <location>
        <begin position="167"/>
        <end position="201"/>
    </location>
</feature>
<dbReference type="PANTHER" id="PTHR47429">
    <property type="entry name" value="PROTEIN TWIN LOV 1"/>
    <property type="match status" value="1"/>
</dbReference>
<feature type="domain" description="PAS" evidence="17">
    <location>
        <begin position="393"/>
        <end position="456"/>
    </location>
</feature>
<dbReference type="Pfam" id="PF13426">
    <property type="entry name" value="PAS_9"/>
    <property type="match status" value="1"/>
</dbReference>
<organism evidence="18 19">
    <name type="scientific">Leucocoprinus birnbaumii</name>
    <dbReference type="NCBI Taxonomy" id="56174"/>
    <lineage>
        <taxon>Eukaryota</taxon>
        <taxon>Fungi</taxon>
        <taxon>Dikarya</taxon>
        <taxon>Basidiomycota</taxon>
        <taxon>Agaricomycotina</taxon>
        <taxon>Agaricomycetes</taxon>
        <taxon>Agaricomycetidae</taxon>
        <taxon>Agaricales</taxon>
        <taxon>Agaricineae</taxon>
        <taxon>Agaricaceae</taxon>
        <taxon>Leucocoprinus</taxon>
    </lineage>
</organism>
<name>A0AAD5VMS2_9AGAR</name>
<evidence type="ECO:0000256" key="12">
    <source>
        <dbReference type="ARBA" id="ARBA00023159"/>
    </source>
</evidence>
<dbReference type="GO" id="GO:0006355">
    <property type="term" value="P:regulation of DNA-templated transcription"/>
    <property type="evidence" value="ECO:0007669"/>
    <property type="project" value="InterPro"/>
</dbReference>
<dbReference type="GO" id="GO:0003677">
    <property type="term" value="F:DNA binding"/>
    <property type="evidence" value="ECO:0007669"/>
    <property type="project" value="UniProtKB-KW"/>
</dbReference>
<evidence type="ECO:0000313" key="18">
    <source>
        <dbReference type="EMBL" id="KAJ3564533.1"/>
    </source>
</evidence>
<dbReference type="AlphaFoldDB" id="A0AAD5VMS2"/>
<gene>
    <name evidence="18" type="ORF">NP233_g8233</name>
</gene>
<dbReference type="SMART" id="SM00091">
    <property type="entry name" value="PAS"/>
    <property type="match status" value="2"/>
</dbReference>
<sequence length="912" mass="99701">MAYDQAHQNLFPPPVQFQIPSFVCSTAPTLAPGGGAEVLPVSLLSDNQIANTWFSNNGFAPSSFSDQYEQPEDEPVASYQHQPASAPFEFDSYIPPATQTPPEPQRMRMLTHAELSSFLQPDMPAPSSLGLPVYSASGFDLLSILTRVANRPHPRVVLGPVDLTCSFVVVDVRRFDHPIVYCSPTFCRLTGYSEQEILGRNCRFLQSPNGQVQRGEPRGFTDQSAVAHLKKNLSADKECQTSIVNYKKNGTAFINLVTVIPILGGVSGLPHEESDVVYHVGFQVDLTEQPNAILEKLRDGSYIVDYGAQSRSQYPQPTGLGLHNVKDRKSQAIPSTRMSRELKKLLADPAFISSIPITTLTTIPPSQPSSSVRAETDLPSSVTSNNQLLHLLLLETLPDFIHVVSLKGSFLYVAPSVRRVLGYEPEEMVGTSLSDYAHPEDVVPLMRELKEGSATGLATISSSTTDDGGGGGGGGGITAAAISSASAADQTQRTAAGQMAPRSVDLLFRARTKAGVYVWVECKGRLHVEPGKGRKAIILSGRAKEMPKLPWSAVARAGGVSLPVPRPLSESTKGARPMMETEFWGTMTSGERSGGVVSFLTIGAGVSDVLGWSQSDLIGREVVKYIAEGVHQFREELRVLRSKDNLSSPRRFCCKMMHKNGSSVDIVFIIYRSTNDTSAREKIPGIMPAPLIYQLRTLRSFKSSTPSSSIMHPLDSDVFQGLDTNRDSSWQYEIQQIRFANQRLEDEIAALTKQLSEAEDMHQKVFEGLQQHQHRNVRDAVATASLDPYMTDPPPSLHESSPPLPFDYPASTARPTHTSYLHTQRHDQHQQPQSSTSSSSSSSLIPSPSSVASMQNYHQPSTATTGNFTSQPLSLSPLSSFARDWDGAFVQQQQQQGQPQSRLKRAWDSSLR</sequence>
<dbReference type="InterPro" id="IPR000014">
    <property type="entry name" value="PAS"/>
</dbReference>
<keyword evidence="2" id="KW-0716">Sensory transduction</keyword>
<dbReference type="NCBIfam" id="TIGR00229">
    <property type="entry name" value="sensory_box"/>
    <property type="match status" value="1"/>
</dbReference>
<dbReference type="FunFam" id="3.30.450.20:FF:000064">
    <property type="entry name" value="Vivid PAS protein VVD"/>
    <property type="match status" value="1"/>
</dbReference>
<evidence type="ECO:0000256" key="6">
    <source>
        <dbReference type="ARBA" id="ARBA00022737"/>
    </source>
</evidence>
<evidence type="ECO:0000256" key="10">
    <source>
        <dbReference type="ARBA" id="ARBA00023015"/>
    </source>
</evidence>
<evidence type="ECO:0000259" key="17">
    <source>
        <dbReference type="PROSITE" id="PS50112"/>
    </source>
</evidence>
<feature type="compositionally biased region" description="Low complexity" evidence="16">
    <location>
        <begin position="870"/>
        <end position="880"/>
    </location>
</feature>
<evidence type="ECO:0000256" key="4">
    <source>
        <dbReference type="ARBA" id="ARBA00022643"/>
    </source>
</evidence>
<keyword evidence="1" id="KW-0600">Photoreceptor protein</keyword>
<dbReference type="Pfam" id="PF00989">
    <property type="entry name" value="PAS"/>
    <property type="match status" value="1"/>
</dbReference>
<dbReference type="PANTHER" id="PTHR47429:SF7">
    <property type="entry name" value="GATA-FACTOR"/>
    <property type="match status" value="1"/>
</dbReference>